<evidence type="ECO:0000313" key="3">
    <source>
        <dbReference type="Proteomes" id="UP000823749"/>
    </source>
</evidence>
<evidence type="ECO:0000313" key="2">
    <source>
        <dbReference type="EMBL" id="KAG5553715.1"/>
    </source>
</evidence>
<protein>
    <submittedName>
        <fullName evidence="2">Uncharacterized protein</fullName>
    </submittedName>
</protein>
<keyword evidence="3" id="KW-1185">Reference proteome</keyword>
<feature type="compositionally biased region" description="Polar residues" evidence="1">
    <location>
        <begin position="1"/>
        <end position="15"/>
    </location>
</feature>
<name>A0AAV6KMS8_9ERIC</name>
<accession>A0AAV6KMS8</accession>
<organism evidence="2 3">
    <name type="scientific">Rhododendron griersonianum</name>
    <dbReference type="NCBI Taxonomy" id="479676"/>
    <lineage>
        <taxon>Eukaryota</taxon>
        <taxon>Viridiplantae</taxon>
        <taxon>Streptophyta</taxon>
        <taxon>Embryophyta</taxon>
        <taxon>Tracheophyta</taxon>
        <taxon>Spermatophyta</taxon>
        <taxon>Magnoliopsida</taxon>
        <taxon>eudicotyledons</taxon>
        <taxon>Gunneridae</taxon>
        <taxon>Pentapetalae</taxon>
        <taxon>asterids</taxon>
        <taxon>Ericales</taxon>
        <taxon>Ericaceae</taxon>
        <taxon>Ericoideae</taxon>
        <taxon>Rhodoreae</taxon>
        <taxon>Rhododendron</taxon>
    </lineage>
</organism>
<reference evidence="2" key="1">
    <citation type="submission" date="2020-08" db="EMBL/GenBank/DDBJ databases">
        <title>Plant Genome Project.</title>
        <authorList>
            <person name="Zhang R.-G."/>
        </authorList>
    </citation>
    <scope>NUCLEOTIDE SEQUENCE</scope>
    <source>
        <strain evidence="2">WSP0</strain>
        <tissue evidence="2">Leaf</tissue>
    </source>
</reference>
<feature type="region of interest" description="Disordered" evidence="1">
    <location>
        <begin position="1"/>
        <end position="50"/>
    </location>
</feature>
<gene>
    <name evidence="2" type="ORF">RHGRI_011564</name>
</gene>
<dbReference type="Proteomes" id="UP000823749">
    <property type="component" value="Chromosome 4"/>
</dbReference>
<sequence>MANLEESSPLLSTHLPSDDDKKPTKPTSAPPPAATPTKQSPPDGPAYGWTADGLPLGHGSVVGEPMRRAQWDSSLLACLGRNDEFCSSDLEVFRDIFCNYDTNVFLVRIILFDEEDKDIPQRAQPGKVLTISYLKEAARHLTGHADAVVALLRMMCSVSITNPFATLQPTSSATHAHFARRAVSSAVGFLILGLRHNPSWSWSRPETKPWAVARPESESST</sequence>
<comment type="caution">
    <text evidence="2">The sequence shown here is derived from an EMBL/GenBank/DDBJ whole genome shotgun (WGS) entry which is preliminary data.</text>
</comment>
<evidence type="ECO:0000256" key="1">
    <source>
        <dbReference type="SAM" id="MobiDB-lite"/>
    </source>
</evidence>
<proteinExistence type="predicted"/>
<dbReference type="EMBL" id="JACTNZ010000004">
    <property type="protein sequence ID" value="KAG5553715.1"/>
    <property type="molecule type" value="Genomic_DNA"/>
</dbReference>
<dbReference type="AlphaFoldDB" id="A0AAV6KMS8"/>